<evidence type="ECO:0000313" key="1">
    <source>
        <dbReference type="EMBL" id="DAE18816.1"/>
    </source>
</evidence>
<name>A0A8S5QID3_9CAUD</name>
<dbReference type="EMBL" id="BK015664">
    <property type="protein sequence ID" value="DAE18816.1"/>
    <property type="molecule type" value="Genomic_DNA"/>
</dbReference>
<organism evidence="1">
    <name type="scientific">Myoviridae sp. ct3mI7</name>
    <dbReference type="NCBI Taxonomy" id="2825028"/>
    <lineage>
        <taxon>Viruses</taxon>
        <taxon>Duplodnaviria</taxon>
        <taxon>Heunggongvirae</taxon>
        <taxon>Uroviricota</taxon>
        <taxon>Caudoviricetes</taxon>
    </lineage>
</organism>
<protein>
    <submittedName>
        <fullName evidence="1">Uncharacterized protein</fullName>
    </submittedName>
</protein>
<sequence>MKSYDVTKCISDKTVAEIHGVKVFHVRELIGNNIKRFTVGVDYIDMKKRIGTDDTSLRGKDVRKRRGLRGKHVGTALIVGLCEAVHHPGRTHLHIIRTWLCEAD</sequence>
<reference evidence="1" key="1">
    <citation type="journal article" date="2021" name="Proc. Natl. Acad. Sci. U.S.A.">
        <title>A Catalog of Tens of Thousands of Viruses from Human Metagenomes Reveals Hidden Associations with Chronic Diseases.</title>
        <authorList>
            <person name="Tisza M.J."/>
            <person name="Buck C.B."/>
        </authorList>
    </citation>
    <scope>NUCLEOTIDE SEQUENCE</scope>
    <source>
        <strain evidence="1">Ct3mI7</strain>
    </source>
</reference>
<proteinExistence type="predicted"/>
<accession>A0A8S5QID3</accession>